<keyword evidence="2" id="KW-0614">Plasmid</keyword>
<gene>
    <name evidence="2" type="ORF">ENKO_43620</name>
</gene>
<feature type="region of interest" description="Disordered" evidence="1">
    <location>
        <begin position="1"/>
        <end position="20"/>
    </location>
</feature>
<evidence type="ECO:0000313" key="2">
    <source>
        <dbReference type="EMBL" id="BCU57768.1"/>
    </source>
</evidence>
<dbReference type="EMBL" id="AP024591">
    <property type="protein sequence ID" value="BCU57768.1"/>
    <property type="molecule type" value="Genomic_DNA"/>
</dbReference>
<reference evidence="2" key="1">
    <citation type="submission" date="2021-04" db="EMBL/GenBank/DDBJ databases">
        <title>Difference and commonality of drug resistance evolution in various bacteria. and drug sensitivity profiles.</title>
        <authorList>
            <person name="Maeda T."/>
            <person name="Shibai A."/>
            <person name="Kawada K."/>
            <person name="Kotani H."/>
            <person name="Tarusawa Y."/>
            <person name="Tanabe K."/>
            <person name="Furusawa C."/>
        </authorList>
    </citation>
    <scope>NUCLEOTIDE SEQUENCE</scope>
    <source>
        <strain evidence="2">JCM 8580</strain>
        <plasmid evidence="2">pENKO-1</plasmid>
    </source>
</reference>
<accession>A0AA86IWH7</accession>
<dbReference type="AlphaFoldDB" id="A0AA86IWH7"/>
<dbReference type="Proteomes" id="UP000682928">
    <property type="component" value="Plasmid pENKO-1"/>
</dbReference>
<evidence type="ECO:0000313" key="3">
    <source>
        <dbReference type="Proteomes" id="UP000682928"/>
    </source>
</evidence>
<evidence type="ECO:0000256" key="1">
    <source>
        <dbReference type="SAM" id="MobiDB-lite"/>
    </source>
</evidence>
<proteinExistence type="predicted"/>
<geneLocation type="plasmid" evidence="2 3">
    <name>pENKO-1</name>
</geneLocation>
<organism evidence="2 3">
    <name type="scientific">Enterobacter kobei</name>
    <dbReference type="NCBI Taxonomy" id="208224"/>
    <lineage>
        <taxon>Bacteria</taxon>
        <taxon>Pseudomonadati</taxon>
        <taxon>Pseudomonadota</taxon>
        <taxon>Gammaproteobacteria</taxon>
        <taxon>Enterobacterales</taxon>
        <taxon>Enterobacteriaceae</taxon>
        <taxon>Enterobacter</taxon>
        <taxon>Enterobacter cloacae complex</taxon>
    </lineage>
</organism>
<name>A0AA86IWH7_9ENTR</name>
<dbReference type="RefSeq" id="WP_088222239.1">
    <property type="nucleotide sequence ID" value="NZ_AP024591.1"/>
</dbReference>
<protein>
    <submittedName>
        <fullName evidence="2">Uncharacterized protein</fullName>
    </submittedName>
</protein>
<sequence>MTQRNVQGAAKESSESSLSPSQILDLFDWLTGLQISVSLPDFTPPAGCEELIAFDSAGPDYYQVWLREGVPVAAAAPLDGLFRILPGEKA</sequence>